<gene>
    <name evidence="3" type="ORF">N7509_007170</name>
</gene>
<dbReference type="GeneID" id="81370787"/>
<comment type="caution">
    <text evidence="3">The sequence shown here is derived from an EMBL/GenBank/DDBJ whole genome shotgun (WGS) entry which is preliminary data.</text>
</comment>
<evidence type="ECO:0000313" key="4">
    <source>
        <dbReference type="Proteomes" id="UP001147747"/>
    </source>
</evidence>
<feature type="compositionally biased region" description="Basic residues" evidence="1">
    <location>
        <begin position="305"/>
        <end position="314"/>
    </location>
</feature>
<dbReference type="EMBL" id="JAPZBU010000008">
    <property type="protein sequence ID" value="KAJ5391680.1"/>
    <property type="molecule type" value="Genomic_DNA"/>
</dbReference>
<evidence type="ECO:0000259" key="2">
    <source>
        <dbReference type="Pfam" id="PF17111"/>
    </source>
</evidence>
<dbReference type="InterPro" id="IPR031348">
    <property type="entry name" value="PigL_N"/>
</dbReference>
<dbReference type="GO" id="GO:0006355">
    <property type="term" value="P:regulation of DNA-templated transcription"/>
    <property type="evidence" value="ECO:0007669"/>
    <property type="project" value="InterPro"/>
</dbReference>
<dbReference type="OrthoDB" id="5431013at2759"/>
<dbReference type="Pfam" id="PF17111">
    <property type="entry name" value="PigL_N"/>
    <property type="match status" value="1"/>
</dbReference>
<proteinExistence type="predicted"/>
<evidence type="ECO:0000313" key="3">
    <source>
        <dbReference type="EMBL" id="KAJ5391680.1"/>
    </source>
</evidence>
<name>A0A9W9VYV7_9EURO</name>
<dbReference type="AlphaFoldDB" id="A0A9W9VYV7"/>
<evidence type="ECO:0000256" key="1">
    <source>
        <dbReference type="SAM" id="MobiDB-lite"/>
    </source>
</evidence>
<protein>
    <recommendedName>
        <fullName evidence="2">Azaphilone pigments biosynthesis cluster protein L N-terminal domain-containing protein</fullName>
    </recommendedName>
</protein>
<feature type="domain" description="Azaphilone pigments biosynthesis cluster protein L N-terminal" evidence="2">
    <location>
        <begin position="2"/>
        <end position="192"/>
    </location>
</feature>
<sequence>MAEVIGTISAALQVAELGGRLSVKLCTFAHKFKNADKALRSLSNDVALTCSVLRQLGDSLRQDDLVSLYSPDAFATAQDVLEECKKVFNDLESEIEQQHPETSSKSRMERATRKIWFLMNEPRLDAVAGNLERLKSTMLLMLNVVIYAGQLRSRHEVNRAQEQRELLQMLAVEKIESERKFEQLTTSIQVFNLNIENHGNGTPFQTQDSGKFNDELQHYYDMIRAVLNTIDAAECFLDEGRYRRLKAGFSAVHSGEAVRLKETYGSRASYLFSQLKITPTPHEARTIQETPLPQGPPPQAIPSKLRSKKRKKAPSHPIAIQPNSWRKNPADSPLPEIPTSVVHQPFKSEPNNESIPDNAFNLDFGALDNPDILESFDFDTFLNKDAAGTGFGFEPNMSLDIDPLETPTEQKQHIYGDLKGPSAVDDTSLENPDVWILRWTTLEKTELSQ</sequence>
<dbReference type="RefSeq" id="XP_056487358.1">
    <property type="nucleotide sequence ID" value="XM_056631807.1"/>
</dbReference>
<dbReference type="PANTHER" id="PTHR36167:SF4">
    <property type="entry name" value="FUNGAL N-TERMINAL DOMAIN-CONTAINING PROTEIN"/>
    <property type="match status" value="1"/>
</dbReference>
<accession>A0A9W9VYV7</accession>
<dbReference type="PANTHER" id="PTHR36167">
    <property type="entry name" value="C2H2 FINGER DOMAIN TRANSCRIPTION FACTOR (EUROFUNG)-RELATED"/>
    <property type="match status" value="1"/>
</dbReference>
<dbReference type="Proteomes" id="UP001147747">
    <property type="component" value="Unassembled WGS sequence"/>
</dbReference>
<reference evidence="3" key="1">
    <citation type="submission" date="2022-12" db="EMBL/GenBank/DDBJ databases">
        <authorList>
            <person name="Petersen C."/>
        </authorList>
    </citation>
    <scope>NUCLEOTIDE SEQUENCE</scope>
    <source>
        <strain evidence="3">IBT 29677</strain>
    </source>
</reference>
<keyword evidence="4" id="KW-1185">Reference proteome</keyword>
<reference evidence="3" key="2">
    <citation type="journal article" date="2023" name="IMA Fungus">
        <title>Comparative genomic study of the Penicillium genus elucidates a diverse pangenome and 15 lateral gene transfer events.</title>
        <authorList>
            <person name="Petersen C."/>
            <person name="Sorensen T."/>
            <person name="Nielsen M.R."/>
            <person name="Sondergaard T.E."/>
            <person name="Sorensen J.L."/>
            <person name="Fitzpatrick D.A."/>
            <person name="Frisvad J.C."/>
            <person name="Nielsen K.L."/>
        </authorList>
    </citation>
    <scope>NUCLEOTIDE SEQUENCE</scope>
    <source>
        <strain evidence="3">IBT 29677</strain>
    </source>
</reference>
<dbReference type="InterPro" id="IPR039327">
    <property type="entry name" value="CON7-like"/>
</dbReference>
<organism evidence="3 4">
    <name type="scientific">Penicillium cosmopolitanum</name>
    <dbReference type="NCBI Taxonomy" id="1131564"/>
    <lineage>
        <taxon>Eukaryota</taxon>
        <taxon>Fungi</taxon>
        <taxon>Dikarya</taxon>
        <taxon>Ascomycota</taxon>
        <taxon>Pezizomycotina</taxon>
        <taxon>Eurotiomycetes</taxon>
        <taxon>Eurotiomycetidae</taxon>
        <taxon>Eurotiales</taxon>
        <taxon>Aspergillaceae</taxon>
        <taxon>Penicillium</taxon>
    </lineage>
</organism>
<feature type="region of interest" description="Disordered" evidence="1">
    <location>
        <begin position="287"/>
        <end position="331"/>
    </location>
</feature>